<keyword evidence="2" id="KW-1185">Reference proteome</keyword>
<evidence type="ECO:0000313" key="2">
    <source>
        <dbReference type="Proteomes" id="UP000257045"/>
    </source>
</evidence>
<comment type="caution">
    <text evidence="1">The sequence shown here is derived from an EMBL/GenBank/DDBJ whole genome shotgun (WGS) entry which is preliminary data.</text>
</comment>
<organism evidence="1 2">
    <name type="scientific">Helicobacter brantae</name>
    <dbReference type="NCBI Taxonomy" id="375927"/>
    <lineage>
        <taxon>Bacteria</taxon>
        <taxon>Pseudomonadati</taxon>
        <taxon>Campylobacterota</taxon>
        <taxon>Epsilonproteobacteria</taxon>
        <taxon>Campylobacterales</taxon>
        <taxon>Helicobacteraceae</taxon>
        <taxon>Helicobacter</taxon>
    </lineage>
</organism>
<sequence>MTILEYLQECYTKIIKNLQKQEISLEIQDLPPLQDLILVGKGWNQLRQESILGFELTTLNLKECENEAVCRVFSFQKENEYSSNFEMNGKNENFIFYLQELCRFLDTCLQTHIDIEALIIDEELLKLQTYMYIFQSGEDDEIFGGFFSLFAFSGEWLLFCGIEDHHRIFKDKYYTYKTPDYMGDKAFKDFDTLYKDTPRFIQKGEINGVQCDFFWRGGTYYVKFPNGNIKQIIQHFLEIYKQVEEYYYSQDD</sequence>
<accession>A0A3D8IYT9</accession>
<proteinExistence type="predicted"/>
<dbReference type="AlphaFoldDB" id="A0A3D8IYT9"/>
<dbReference type="Proteomes" id="UP000257045">
    <property type="component" value="Unassembled WGS sequence"/>
</dbReference>
<dbReference type="EMBL" id="NXLV01000009">
    <property type="protein sequence ID" value="RDU70437.1"/>
    <property type="molecule type" value="Genomic_DNA"/>
</dbReference>
<reference evidence="1 2" key="1">
    <citation type="submission" date="2018-04" db="EMBL/GenBank/DDBJ databases">
        <title>Novel Campyloabacter and Helicobacter Species and Strains.</title>
        <authorList>
            <person name="Mannion A.J."/>
            <person name="Shen Z."/>
            <person name="Fox J.G."/>
        </authorList>
    </citation>
    <scope>NUCLEOTIDE SEQUENCE [LARGE SCALE GENOMIC DNA]</scope>
    <source>
        <strain evidence="1 2">MIT 04-9366</strain>
    </source>
</reference>
<name>A0A3D8IYT9_9HELI</name>
<gene>
    <name evidence="1" type="ORF">CQA58_05400</name>
</gene>
<dbReference type="RefSeq" id="WP_115569706.1">
    <property type="nucleotide sequence ID" value="NZ_NXLV01000009.1"/>
</dbReference>
<evidence type="ECO:0000313" key="1">
    <source>
        <dbReference type="EMBL" id="RDU70437.1"/>
    </source>
</evidence>
<protein>
    <submittedName>
        <fullName evidence="1">Uncharacterized protein</fullName>
    </submittedName>
</protein>